<evidence type="ECO:0000313" key="2">
    <source>
        <dbReference type="Proteomes" id="UP000789752"/>
    </source>
</evidence>
<evidence type="ECO:0000313" key="1">
    <source>
        <dbReference type="EMBL" id="CAG4899929.1"/>
    </source>
</evidence>
<organism evidence="1 2">
    <name type="scientific">Paraburkholderia gardini</name>
    <dbReference type="NCBI Taxonomy" id="2823469"/>
    <lineage>
        <taxon>Bacteria</taxon>
        <taxon>Pseudomonadati</taxon>
        <taxon>Pseudomonadota</taxon>
        <taxon>Betaproteobacteria</taxon>
        <taxon>Burkholderiales</taxon>
        <taxon>Burkholderiaceae</taxon>
        <taxon>Paraburkholderia</taxon>
    </lineage>
</organism>
<proteinExistence type="predicted"/>
<reference evidence="1 2" key="1">
    <citation type="submission" date="2021-04" db="EMBL/GenBank/DDBJ databases">
        <authorList>
            <person name="Vanwijnsberghe S."/>
        </authorList>
    </citation>
    <scope>NUCLEOTIDE SEQUENCE [LARGE SCALE GENOMIC DNA]</scope>
    <source>
        <strain evidence="1 2">LMG 32171</strain>
    </source>
</reference>
<gene>
    <name evidence="1" type="ORF">R54767_02597</name>
</gene>
<protein>
    <submittedName>
        <fullName evidence="1">Uncharacterized protein</fullName>
    </submittedName>
</protein>
<comment type="caution">
    <text evidence="1">The sequence shown here is derived from an EMBL/GenBank/DDBJ whole genome shotgun (WGS) entry which is preliminary data.</text>
</comment>
<dbReference type="EMBL" id="CAJQYY010000013">
    <property type="protein sequence ID" value="CAG4899929.1"/>
    <property type="molecule type" value="Genomic_DNA"/>
</dbReference>
<dbReference type="Proteomes" id="UP000789752">
    <property type="component" value="Unassembled WGS sequence"/>
</dbReference>
<sequence>MRCPSSRPDIGENPCLSGCVHRMEPPVSYRQPVTGQGWLTDISLQIPESMSSTFDVRGRAEAFMKLTNARVD</sequence>
<accession>A0ABM8U3Z0</accession>
<name>A0ABM8U3Z0_9BURK</name>
<keyword evidence="2" id="KW-1185">Reference proteome</keyword>